<reference evidence="1" key="1">
    <citation type="submission" date="2021-01" db="EMBL/GenBank/DDBJ databases">
        <title>Adiantum capillus-veneris genome.</title>
        <authorList>
            <person name="Fang Y."/>
            <person name="Liao Q."/>
        </authorList>
    </citation>
    <scope>NUCLEOTIDE SEQUENCE</scope>
    <source>
        <strain evidence="1">H3</strain>
        <tissue evidence="1">Leaf</tissue>
    </source>
</reference>
<sequence length="135" mass="14921">MTAMRVLIKTTLKDQKPQGNLLKKNWFAHEEVEFTRQKLNAWLNKALGWNDNVPCFGILEESVSVSASLHAGDEVVVAQLPLKDTERPEFEGEACILETNGESGYADSAQHSDAEVASSSSEQFNMVMGLDKMSC</sequence>
<dbReference type="Proteomes" id="UP000886520">
    <property type="component" value="Chromosome 20"/>
</dbReference>
<comment type="caution">
    <text evidence="1">The sequence shown here is derived from an EMBL/GenBank/DDBJ whole genome shotgun (WGS) entry which is preliminary data.</text>
</comment>
<accession>A0A9D4Z7P2</accession>
<protein>
    <submittedName>
        <fullName evidence="1">Uncharacterized protein</fullName>
    </submittedName>
</protein>
<organism evidence="1 2">
    <name type="scientific">Adiantum capillus-veneris</name>
    <name type="common">Maidenhair fern</name>
    <dbReference type="NCBI Taxonomy" id="13818"/>
    <lineage>
        <taxon>Eukaryota</taxon>
        <taxon>Viridiplantae</taxon>
        <taxon>Streptophyta</taxon>
        <taxon>Embryophyta</taxon>
        <taxon>Tracheophyta</taxon>
        <taxon>Polypodiopsida</taxon>
        <taxon>Polypodiidae</taxon>
        <taxon>Polypodiales</taxon>
        <taxon>Pteridineae</taxon>
        <taxon>Pteridaceae</taxon>
        <taxon>Vittarioideae</taxon>
        <taxon>Adiantum</taxon>
    </lineage>
</organism>
<dbReference type="AlphaFoldDB" id="A0A9D4Z7P2"/>
<evidence type="ECO:0000313" key="2">
    <source>
        <dbReference type="Proteomes" id="UP000886520"/>
    </source>
</evidence>
<dbReference type="EMBL" id="JABFUD020000020">
    <property type="protein sequence ID" value="KAI5064015.1"/>
    <property type="molecule type" value="Genomic_DNA"/>
</dbReference>
<proteinExistence type="predicted"/>
<keyword evidence="2" id="KW-1185">Reference proteome</keyword>
<evidence type="ECO:0000313" key="1">
    <source>
        <dbReference type="EMBL" id="KAI5064015.1"/>
    </source>
</evidence>
<gene>
    <name evidence="1" type="ORF">GOP47_0020685</name>
</gene>
<name>A0A9D4Z7P2_ADICA</name>